<dbReference type="Proteomes" id="UP000030752">
    <property type="component" value="Unassembled WGS sequence"/>
</dbReference>
<dbReference type="EMBL" id="KB822718">
    <property type="protein sequence ID" value="ETN42748.1"/>
    <property type="molecule type" value="Genomic_DNA"/>
</dbReference>
<dbReference type="STRING" id="1220924.W2S3W8"/>
<protein>
    <recommendedName>
        <fullName evidence="7">FAD-binding PCMH-type domain-containing protein</fullName>
    </recommendedName>
</protein>
<gene>
    <name evidence="8" type="ORF">HMPREF1541_01906</name>
</gene>
<dbReference type="InterPro" id="IPR006094">
    <property type="entry name" value="Oxid_FAD_bind_N"/>
</dbReference>
<dbReference type="VEuPathDB" id="FungiDB:HMPREF1541_01906"/>
<dbReference type="eggNOG" id="KOG1231">
    <property type="taxonomic scope" value="Eukaryota"/>
</dbReference>
<evidence type="ECO:0000256" key="2">
    <source>
        <dbReference type="ARBA" id="ARBA00022630"/>
    </source>
</evidence>
<dbReference type="SUPFAM" id="SSF56176">
    <property type="entry name" value="FAD-binding/transporter-associated domain-like"/>
    <property type="match status" value="1"/>
</dbReference>
<evidence type="ECO:0000256" key="3">
    <source>
        <dbReference type="ARBA" id="ARBA00022827"/>
    </source>
</evidence>
<feature type="signal peptide" evidence="6">
    <location>
        <begin position="1"/>
        <end position="21"/>
    </location>
</feature>
<feature type="compositionally biased region" description="Basic residues" evidence="5">
    <location>
        <begin position="514"/>
        <end position="523"/>
    </location>
</feature>
<dbReference type="PROSITE" id="PS51387">
    <property type="entry name" value="FAD_PCMH"/>
    <property type="match status" value="1"/>
</dbReference>
<dbReference type="GO" id="GO:0016491">
    <property type="term" value="F:oxidoreductase activity"/>
    <property type="evidence" value="ECO:0007669"/>
    <property type="project" value="UniProtKB-KW"/>
</dbReference>
<keyword evidence="2" id="KW-0285">Flavoprotein</keyword>
<dbReference type="RefSeq" id="XP_008714484.1">
    <property type="nucleotide sequence ID" value="XM_008716262.1"/>
</dbReference>
<dbReference type="InterPro" id="IPR016166">
    <property type="entry name" value="FAD-bd_PCMH"/>
</dbReference>
<sequence length="523" mass="57518">MKTPSKLALSALVAFSASATASWQDAGEGSQHCCQALADAGLGDRLILPDTADYEDRVDVHWSLAARLTPYCFVRPETAGEVAKVVNTLVEANKTSPCQFAIRSGGHTTWAGSANIEDGVTVDLGYMNSTTYNAENKTASVQPGARWKGVYSTLDALGIAAAGGRASTVGVAGLATGGGNSFYGAREGFVCDNVVRFEVVLASGEIVEADRDNNVDLWQSLKGGSNNFGIVTRLDLATLEGIDLWGGVVTYSNDTTKQQIQAMYNFGEEATNDRYASAITIWQYSTTTDTNMVINAYDYTKPVARAPIFDEFLAIPGNTSDSLRFTNMTDLTIELEQAEGFRDSFFTLTFKNDIRVMEKAIELHHQYLERLKAADIKGNWTLQDMFQPVPTFFAEHGEEKGGNVLGLGRFTDNLQLWQTYLAWEDAAQDDMFHSWGMEYIAELDEFAKSVGADNSWIYLDYAYKTQDPLASYGEENLQKLRDVSKKYDPEGVFQTMVPGGFKVSKAGKPEQTRGSKKMRKREL</sequence>
<evidence type="ECO:0000313" key="9">
    <source>
        <dbReference type="Proteomes" id="UP000030752"/>
    </source>
</evidence>
<feature type="chain" id="PRO_5004824074" description="FAD-binding PCMH-type domain-containing protein" evidence="6">
    <location>
        <begin position="22"/>
        <end position="523"/>
    </location>
</feature>
<evidence type="ECO:0000313" key="8">
    <source>
        <dbReference type="EMBL" id="ETN42748.1"/>
    </source>
</evidence>
<keyword evidence="3" id="KW-0274">FAD</keyword>
<comment type="similarity">
    <text evidence="1">Belongs to the oxygen-dependent FAD-linked oxidoreductase family.</text>
</comment>
<dbReference type="GeneID" id="19969245"/>
<evidence type="ECO:0000256" key="1">
    <source>
        <dbReference type="ARBA" id="ARBA00005466"/>
    </source>
</evidence>
<feature type="domain" description="FAD-binding PCMH-type" evidence="7">
    <location>
        <begin position="66"/>
        <end position="241"/>
    </location>
</feature>
<dbReference type="InterPro" id="IPR016169">
    <property type="entry name" value="FAD-bd_PCMH_sub2"/>
</dbReference>
<proteinExistence type="inferred from homology"/>
<accession>W2S3W8</accession>
<evidence type="ECO:0000256" key="5">
    <source>
        <dbReference type="SAM" id="MobiDB-lite"/>
    </source>
</evidence>
<reference evidence="8 9" key="1">
    <citation type="submission" date="2013-03" db="EMBL/GenBank/DDBJ databases">
        <title>The Genome Sequence of Phialophora europaea CBS 101466.</title>
        <authorList>
            <consortium name="The Broad Institute Genomics Platform"/>
            <person name="Cuomo C."/>
            <person name="de Hoog S."/>
            <person name="Gorbushina A."/>
            <person name="Walker B."/>
            <person name="Young S.K."/>
            <person name="Zeng Q."/>
            <person name="Gargeya S."/>
            <person name="Fitzgerald M."/>
            <person name="Haas B."/>
            <person name="Abouelleil A."/>
            <person name="Allen A.W."/>
            <person name="Alvarado L."/>
            <person name="Arachchi H.M."/>
            <person name="Berlin A.M."/>
            <person name="Chapman S.B."/>
            <person name="Gainer-Dewar J."/>
            <person name="Goldberg J."/>
            <person name="Griggs A."/>
            <person name="Gujja S."/>
            <person name="Hansen M."/>
            <person name="Howarth C."/>
            <person name="Imamovic A."/>
            <person name="Ireland A."/>
            <person name="Larimer J."/>
            <person name="McCowan C."/>
            <person name="Murphy C."/>
            <person name="Pearson M."/>
            <person name="Poon T.W."/>
            <person name="Priest M."/>
            <person name="Roberts A."/>
            <person name="Saif S."/>
            <person name="Shea T."/>
            <person name="Sisk P."/>
            <person name="Sykes S."/>
            <person name="Wortman J."/>
            <person name="Nusbaum C."/>
            <person name="Birren B."/>
        </authorList>
    </citation>
    <scope>NUCLEOTIDE SEQUENCE [LARGE SCALE GENOMIC DNA]</scope>
    <source>
        <strain evidence="8 9">CBS 101466</strain>
    </source>
</reference>
<feature type="region of interest" description="Disordered" evidence="5">
    <location>
        <begin position="500"/>
        <end position="523"/>
    </location>
</feature>
<dbReference type="InParanoid" id="W2S3W8"/>
<dbReference type="OrthoDB" id="2151789at2759"/>
<keyword evidence="6" id="KW-0732">Signal</keyword>
<dbReference type="Pfam" id="PF01565">
    <property type="entry name" value="FAD_binding_4"/>
    <property type="match status" value="1"/>
</dbReference>
<dbReference type="PANTHER" id="PTHR42973">
    <property type="entry name" value="BINDING OXIDOREDUCTASE, PUTATIVE (AFU_ORTHOLOGUE AFUA_1G17690)-RELATED"/>
    <property type="match status" value="1"/>
</dbReference>
<keyword evidence="4" id="KW-0560">Oxidoreductase</keyword>
<name>W2S3W8_CYPE1</name>
<organism evidence="8 9">
    <name type="scientific">Cyphellophora europaea (strain CBS 101466)</name>
    <name type="common">Phialophora europaea</name>
    <dbReference type="NCBI Taxonomy" id="1220924"/>
    <lineage>
        <taxon>Eukaryota</taxon>
        <taxon>Fungi</taxon>
        <taxon>Dikarya</taxon>
        <taxon>Ascomycota</taxon>
        <taxon>Pezizomycotina</taxon>
        <taxon>Eurotiomycetes</taxon>
        <taxon>Chaetothyriomycetidae</taxon>
        <taxon>Chaetothyriales</taxon>
        <taxon>Cyphellophoraceae</taxon>
        <taxon>Cyphellophora</taxon>
    </lineage>
</organism>
<dbReference type="PANTHER" id="PTHR42973:SF53">
    <property type="entry name" value="FAD-BINDING PCMH-TYPE DOMAIN-CONTAINING PROTEIN-RELATED"/>
    <property type="match status" value="1"/>
</dbReference>
<dbReference type="AlphaFoldDB" id="W2S3W8"/>
<dbReference type="HOGENOM" id="CLU_018354_1_1_1"/>
<dbReference type="InterPro" id="IPR036318">
    <property type="entry name" value="FAD-bd_PCMH-like_sf"/>
</dbReference>
<evidence type="ECO:0000256" key="4">
    <source>
        <dbReference type="ARBA" id="ARBA00023002"/>
    </source>
</evidence>
<dbReference type="Gene3D" id="3.30.465.10">
    <property type="match status" value="1"/>
</dbReference>
<dbReference type="GO" id="GO:0071949">
    <property type="term" value="F:FAD binding"/>
    <property type="evidence" value="ECO:0007669"/>
    <property type="project" value="InterPro"/>
</dbReference>
<evidence type="ECO:0000259" key="7">
    <source>
        <dbReference type="PROSITE" id="PS51387"/>
    </source>
</evidence>
<evidence type="ECO:0000256" key="6">
    <source>
        <dbReference type="SAM" id="SignalP"/>
    </source>
</evidence>
<keyword evidence="9" id="KW-1185">Reference proteome</keyword>
<dbReference type="InterPro" id="IPR050416">
    <property type="entry name" value="FAD-linked_Oxidoreductase"/>
</dbReference>